<dbReference type="Proteomes" id="UP000052015">
    <property type="component" value="Unassembled WGS sequence"/>
</dbReference>
<dbReference type="InterPro" id="IPR029051">
    <property type="entry name" value="DUF4352"/>
</dbReference>
<comment type="caution">
    <text evidence="4">The sequence shown here is derived from an EMBL/GenBank/DDBJ whole genome shotgun (WGS) entry which is preliminary data.</text>
</comment>
<keyword evidence="1 2" id="KW-0732">Signal</keyword>
<gene>
    <name evidence="4" type="ORF">ABG79_02190</name>
</gene>
<proteinExistence type="predicted"/>
<evidence type="ECO:0000256" key="1">
    <source>
        <dbReference type="ARBA" id="ARBA00022729"/>
    </source>
</evidence>
<dbReference type="OrthoDB" id="2082094at2"/>
<organism evidence="4 5">
    <name type="scientific">Caloramator mitchellensis</name>
    <dbReference type="NCBI Taxonomy" id="908809"/>
    <lineage>
        <taxon>Bacteria</taxon>
        <taxon>Bacillati</taxon>
        <taxon>Bacillota</taxon>
        <taxon>Clostridia</taxon>
        <taxon>Eubacteriales</taxon>
        <taxon>Clostridiaceae</taxon>
        <taxon>Caloramator</taxon>
    </lineage>
</organism>
<evidence type="ECO:0000256" key="2">
    <source>
        <dbReference type="SAM" id="SignalP"/>
    </source>
</evidence>
<keyword evidence="5" id="KW-1185">Reference proteome</keyword>
<feature type="domain" description="DUF4352" evidence="3">
    <location>
        <begin position="145"/>
        <end position="232"/>
    </location>
</feature>
<accession>A0A0R3JSU5</accession>
<dbReference type="AlphaFoldDB" id="A0A0R3JSU5"/>
<evidence type="ECO:0000259" key="3">
    <source>
        <dbReference type="Pfam" id="PF11611"/>
    </source>
</evidence>
<dbReference type="RefSeq" id="WP_057979479.1">
    <property type="nucleotide sequence ID" value="NZ_LKHP01000017.1"/>
</dbReference>
<sequence length="248" mass="27856">MNKKSFKSILLLLILITFLASPVFAATLVKTIKVTISSVMLKSNNKQIVVNSIKYNNTIYVPLNQVAALLNKKVSTNKSSIVLIDKDLPPSTAVGYSRTNPATLNTPLVIAFEHGLNKFKAKITIKEIVRGADAWNMLYKANEFNEPPTEGYEYILAKINFELLEADNDASYELSRVNFKLISEKGKEYPTVMWGVCPEPQFDNISLYKGSSHEGWVVFQVEKTDLKPTITFGRKYDGTGGIWFKAYK</sequence>
<evidence type="ECO:0000313" key="5">
    <source>
        <dbReference type="Proteomes" id="UP000052015"/>
    </source>
</evidence>
<protein>
    <recommendedName>
        <fullName evidence="3">DUF4352 domain-containing protein</fullName>
    </recommendedName>
</protein>
<dbReference type="Pfam" id="PF11611">
    <property type="entry name" value="DUF4352"/>
    <property type="match status" value="1"/>
</dbReference>
<dbReference type="EMBL" id="LKHP01000017">
    <property type="protein sequence ID" value="KRQ86058.1"/>
    <property type="molecule type" value="Genomic_DNA"/>
</dbReference>
<dbReference type="STRING" id="908809.ABG79_02190"/>
<evidence type="ECO:0000313" key="4">
    <source>
        <dbReference type="EMBL" id="KRQ86058.1"/>
    </source>
</evidence>
<feature type="signal peptide" evidence="2">
    <location>
        <begin position="1"/>
        <end position="25"/>
    </location>
</feature>
<feature type="chain" id="PRO_5006441585" description="DUF4352 domain-containing protein" evidence="2">
    <location>
        <begin position="26"/>
        <end position="248"/>
    </location>
</feature>
<reference evidence="4 5" key="1">
    <citation type="submission" date="2015-09" db="EMBL/GenBank/DDBJ databases">
        <title>Draft genome sequence of a Caloramator mitchellensis, a moderate thermophile from the Great Artesian Basin of Australia.</title>
        <authorList>
            <person name="Patel B.K."/>
        </authorList>
    </citation>
    <scope>NUCLEOTIDE SEQUENCE [LARGE SCALE GENOMIC DNA]</scope>
    <source>
        <strain evidence="4 5">VF08</strain>
    </source>
</reference>
<name>A0A0R3JSU5_CALMK</name>
<dbReference type="InterPro" id="IPR029050">
    <property type="entry name" value="Immunoprotect_excell_Ig-like"/>
</dbReference>
<dbReference type="Gene3D" id="2.60.40.1240">
    <property type="match status" value="1"/>
</dbReference>